<dbReference type="InterPro" id="IPR036640">
    <property type="entry name" value="ABC1_TM_sf"/>
</dbReference>
<dbReference type="Gene3D" id="1.20.1560.10">
    <property type="entry name" value="ABC transporter type 1, transmembrane domain"/>
    <property type="match status" value="2"/>
</dbReference>
<reference evidence="17" key="2">
    <citation type="submission" date="2025-08" db="UniProtKB">
        <authorList>
            <consortium name="RefSeq"/>
        </authorList>
    </citation>
    <scope>IDENTIFICATION</scope>
    <source>
        <tissue evidence="17">Leaf</tissue>
    </source>
</reference>
<feature type="transmembrane region" description="Helical" evidence="13">
    <location>
        <begin position="522"/>
        <end position="546"/>
    </location>
</feature>
<dbReference type="RefSeq" id="XP_031389467.1">
    <property type="nucleotide sequence ID" value="XM_031533607.1"/>
</dbReference>
<dbReference type="GeneID" id="116202087"/>
<evidence type="ECO:0000256" key="12">
    <source>
        <dbReference type="ARBA" id="ARBA00034018"/>
    </source>
</evidence>
<dbReference type="CDD" id="cd03250">
    <property type="entry name" value="ABCC_MRP_domain1"/>
    <property type="match status" value="1"/>
</dbReference>
<dbReference type="GO" id="GO:0016887">
    <property type="term" value="F:ATP hydrolysis activity"/>
    <property type="evidence" value="ECO:0007669"/>
    <property type="project" value="InterPro"/>
</dbReference>
<dbReference type="CDD" id="cd18598">
    <property type="entry name" value="ABC_6TM_MRP7_D1_like"/>
    <property type="match status" value="1"/>
</dbReference>
<evidence type="ECO:0000256" key="5">
    <source>
        <dbReference type="ARBA" id="ARBA00022692"/>
    </source>
</evidence>
<feature type="domain" description="ABC transmembrane type-1" evidence="15">
    <location>
        <begin position="1002"/>
        <end position="1289"/>
    </location>
</feature>
<feature type="domain" description="ABC transporter" evidence="14">
    <location>
        <begin position="1324"/>
        <end position="1557"/>
    </location>
</feature>
<evidence type="ECO:0000256" key="2">
    <source>
        <dbReference type="ARBA" id="ARBA00009726"/>
    </source>
</evidence>
<evidence type="ECO:0000256" key="1">
    <source>
        <dbReference type="ARBA" id="ARBA00004370"/>
    </source>
</evidence>
<evidence type="ECO:0000256" key="10">
    <source>
        <dbReference type="ARBA" id="ARBA00022989"/>
    </source>
</evidence>
<comment type="catalytic activity">
    <reaction evidence="12">
        <text>ATP + H2O + xenobioticSide 1 = ADP + phosphate + xenobioticSide 2.</text>
        <dbReference type="EC" id="7.6.2.2"/>
    </reaction>
</comment>
<dbReference type="FunFam" id="1.20.1560.10:FF:000002">
    <property type="entry name" value="ABC transporter C family member 5"/>
    <property type="match status" value="1"/>
</dbReference>
<dbReference type="PROSITE" id="PS50929">
    <property type="entry name" value="ABC_TM1F"/>
    <property type="match status" value="2"/>
</dbReference>
<evidence type="ECO:0000256" key="9">
    <source>
        <dbReference type="ARBA" id="ARBA00022967"/>
    </source>
</evidence>
<dbReference type="InterPro" id="IPR003439">
    <property type="entry name" value="ABC_transporter-like_ATP-bd"/>
</dbReference>
<comment type="similarity">
    <text evidence="2">Belongs to the ABC transporter superfamily. ABCC family. Conjugate transporter (TC 3.A.1.208) subfamily.</text>
</comment>
<dbReference type="FunFam" id="1.20.1560.10:FF:000037">
    <property type="entry name" value="ATP-binding cassette subfamily C member 10"/>
    <property type="match status" value="1"/>
</dbReference>
<protein>
    <recommendedName>
        <fullName evidence="3">ABC-type xenobiotic transporter</fullName>
        <ecNumber evidence="3">7.6.2.2</ecNumber>
    </recommendedName>
</protein>
<dbReference type="Pfam" id="PF00664">
    <property type="entry name" value="ABC_membrane"/>
    <property type="match status" value="2"/>
</dbReference>
<dbReference type="GO" id="GO:0008559">
    <property type="term" value="F:ABC-type xenobiotic transporter activity"/>
    <property type="evidence" value="ECO:0007669"/>
    <property type="project" value="UniProtKB-EC"/>
</dbReference>
<dbReference type="SUPFAM" id="SSF90123">
    <property type="entry name" value="ABC transporter transmembrane region"/>
    <property type="match status" value="2"/>
</dbReference>
<dbReference type="FunFam" id="3.40.50.300:FF:002065">
    <property type="entry name" value="ABC transporter C family member 13"/>
    <property type="match status" value="1"/>
</dbReference>
<keyword evidence="9" id="KW-1278">Translocase</keyword>
<dbReference type="InterPro" id="IPR027417">
    <property type="entry name" value="P-loop_NTPase"/>
</dbReference>
<dbReference type="Pfam" id="PF00005">
    <property type="entry name" value="ABC_tran"/>
    <property type="match status" value="2"/>
</dbReference>
<evidence type="ECO:0000256" key="3">
    <source>
        <dbReference type="ARBA" id="ARBA00012191"/>
    </source>
</evidence>
<dbReference type="SUPFAM" id="SSF52540">
    <property type="entry name" value="P-loop containing nucleoside triphosphate hydrolases"/>
    <property type="match status" value="2"/>
</dbReference>
<evidence type="ECO:0000256" key="7">
    <source>
        <dbReference type="ARBA" id="ARBA00022741"/>
    </source>
</evidence>
<feature type="transmembrane region" description="Helical" evidence="13">
    <location>
        <begin position="1141"/>
        <end position="1160"/>
    </location>
</feature>
<keyword evidence="7" id="KW-0547">Nucleotide-binding</keyword>
<evidence type="ECO:0000256" key="6">
    <source>
        <dbReference type="ARBA" id="ARBA00022737"/>
    </source>
</evidence>
<feature type="domain" description="ABC transporter" evidence="14">
    <location>
        <begin position="711"/>
        <end position="938"/>
    </location>
</feature>
<dbReference type="InterPro" id="IPR050173">
    <property type="entry name" value="ABC_transporter_C-like"/>
</dbReference>
<dbReference type="CDD" id="cd03244">
    <property type="entry name" value="ABCC_MRP_domain2"/>
    <property type="match status" value="1"/>
</dbReference>
<accession>A0A6P8CXI7</accession>
<feature type="transmembrane region" description="Helical" evidence="13">
    <location>
        <begin position="1261"/>
        <end position="1281"/>
    </location>
</feature>
<reference evidence="16" key="1">
    <citation type="journal article" date="2020" name="Plant Biotechnol. J.">
        <title>The pomegranate (Punica granatum L.) draft genome dissects genetic divergence between soft- and hard-seeded cultivars.</title>
        <authorList>
            <person name="Luo X."/>
            <person name="Li H."/>
            <person name="Wu Z."/>
            <person name="Yao W."/>
            <person name="Zhao P."/>
            <person name="Cao D."/>
            <person name="Yu H."/>
            <person name="Li K."/>
            <person name="Poudel K."/>
            <person name="Zhao D."/>
            <person name="Zhang F."/>
            <person name="Xia X."/>
            <person name="Chen L."/>
            <person name="Wang Q."/>
            <person name="Jing D."/>
            <person name="Cao S."/>
        </authorList>
    </citation>
    <scope>NUCLEOTIDE SEQUENCE [LARGE SCALE GENOMIC DNA]</scope>
    <source>
        <strain evidence="16">cv. Tunisia</strain>
    </source>
</reference>
<dbReference type="OrthoDB" id="6500128at2759"/>
<dbReference type="PROSITE" id="PS00211">
    <property type="entry name" value="ABC_TRANSPORTER_1"/>
    <property type="match status" value="2"/>
</dbReference>
<organism evidence="16 17">
    <name type="scientific">Punica granatum</name>
    <name type="common">Pomegranate</name>
    <dbReference type="NCBI Taxonomy" id="22663"/>
    <lineage>
        <taxon>Eukaryota</taxon>
        <taxon>Viridiplantae</taxon>
        <taxon>Streptophyta</taxon>
        <taxon>Embryophyta</taxon>
        <taxon>Tracheophyta</taxon>
        <taxon>Spermatophyta</taxon>
        <taxon>Magnoliopsida</taxon>
        <taxon>eudicotyledons</taxon>
        <taxon>Gunneridae</taxon>
        <taxon>Pentapetalae</taxon>
        <taxon>rosids</taxon>
        <taxon>malvids</taxon>
        <taxon>Myrtales</taxon>
        <taxon>Lythraceae</taxon>
        <taxon>Punica</taxon>
    </lineage>
</organism>
<dbReference type="FunFam" id="3.40.50.300:FF:000630">
    <property type="entry name" value="ATP-binding cassette (ABC) transporter, putative"/>
    <property type="match status" value="1"/>
</dbReference>
<evidence type="ECO:0000313" key="16">
    <source>
        <dbReference type="Proteomes" id="UP000515151"/>
    </source>
</evidence>
<proteinExistence type="inferred from homology"/>
<evidence type="ECO:0000256" key="11">
    <source>
        <dbReference type="ARBA" id="ARBA00023136"/>
    </source>
</evidence>
<evidence type="ECO:0000256" key="8">
    <source>
        <dbReference type="ARBA" id="ARBA00022840"/>
    </source>
</evidence>
<keyword evidence="6" id="KW-0677">Repeat</keyword>
<feature type="transmembrane region" description="Helical" evidence="13">
    <location>
        <begin position="72"/>
        <end position="89"/>
    </location>
</feature>
<dbReference type="CDD" id="cd18605">
    <property type="entry name" value="ABC_6TM_MRP7_D2_like"/>
    <property type="match status" value="1"/>
</dbReference>
<feature type="transmembrane region" description="Helical" evidence="13">
    <location>
        <begin position="205"/>
        <end position="227"/>
    </location>
</feature>
<dbReference type="EC" id="7.6.2.2" evidence="3"/>
<sequence length="1561" mass="174202">MGWHACEPPATRWQKKSKRWFSLSFRSRARFYCTIQRTTPSDSLSLTEHLRSTICSCIVSTFCSAFRWTSRTLSVPALPALVLLLGFLIETWQNGNRFLECLGDIYPFDKSGDMLAFFVSYDRKQFNSFSSDVFLNNITVFGFGGNVVTILLMAVLGMSKTNTLGNRRMTSLEKVVLQYLPILGAFLSLWDVIILLRSMQSGEAMIYHLWFFRCSRFAVWVIVILLSRSSRSSFVFFDRILCFWWILKPILVIPLLLTSFTLSGVLVCLKESCIVLVDVLFGISINIIRSKRASFKTGSIEESLLPPDGDESFLRDPGDADSFWNQMVFKSIDFVMNRGVLKQLDFEDLLPLPTDMNPSSCHEKLQSCWEAQWNQNDSDPSLFRSLFHAYGWAYLSLGLLKVINDCIGFAGPLLLNRLIRFLERGGSGHLEGYVLAVSLGGTSIVKSFLDTQYSFRVAKLKLKLRSSIMTVIYQKCLRVGLAERSRFSVGEIQTFMSVDADRTVNLCNSFHDMWSLPLQIGVALYLLYTQVKFAFVAGVAITVLLIPVNKWISELIASATQKMMKQKDERIRRTGELLAHIRTLKMYGWELLFSDWLMETRSSEVKHLSTRKYLDAWCVFFWATTPTLFSLCTFGLFTLMGHQLDAATVFTCLALFNTLISPLNSFPWVINGLIDAFISIRRLSRFLSCSEHQYQQWKLVDSPYSSGNVAVVMEDACCDWSSSKSEELNIIINHITLTLPKGLLVAIIGEVGSGKSSLLNSILGEMRLLHGSIRSARSVAYVPQAPWILSGTVRDNILFGNNYDSKRYCDTLQACALDVDVSVMAGGDMAHIGEKGVNLSGGQRARIGLARALYHSADILMLDDVLSAVDAQVAQWILNNAILGPLMDQKTCLLCTHNVQAISRADMVVVMEKGGVMWVGQPAELAISEYSAFLTLTWSNALLQCPVQESCMSSSEVREETELLSALEIAQEIIEEELRKEGRVELIVYKKYAAFAGSLIAFVILLSAVSMQASRNGSDLWLSYWVDTTKGSSETASSTTFYLVILCLFCVMNSFLTLVRAFLFAYGGLRAAVKVHATLLCKIVNAPVKFFNQTPSGRILNRFSSDLYTIDDSLPFILNILLANFVGLLGIAVVLSYVQVLFLFLLLPFWFIYSRLQFFYRSTSRELRRLDSVTRSPIYSSFTETLDGSSTIRAFNSQDFFWAKFIEHVALYQRTSLSELIASLWLSLRLQLLAAFIISFVAITSVIGSRGNLPVSFGTPGLVGLALSYAAPIVSLLGSFLTSFTETEKEMVAVERALQYVDIPEEELGGCQLANLDWPSQGLIEFQNVTLRYGPTLPPALRNLTFTIPGGMQVGVVGRTGAGKSSILNALFRLNPICSGCILVDGLNINNVPVRDLRSSFAVVPQSPFLFEGSLRDNLDPFRMTDDIKIWDVLEKCHLKDEVEAAGGLDLHIKESGMSFSVGQRQLLCLARALLKSSKVLCLDECTASIDTRTASLLQKTLSSGCKGTTVITIAHRISTVQDMDCILVLDHGVLVEQGDPKDLLEDEFSRFSSFAKASTM</sequence>
<dbReference type="InterPro" id="IPR017871">
    <property type="entry name" value="ABC_transporter-like_CS"/>
</dbReference>
<name>A0A6P8CXI7_PUNGR</name>
<evidence type="ECO:0000259" key="14">
    <source>
        <dbReference type="PROSITE" id="PS50893"/>
    </source>
</evidence>
<keyword evidence="4" id="KW-0813">Transport</keyword>
<dbReference type="GO" id="GO:0005524">
    <property type="term" value="F:ATP binding"/>
    <property type="evidence" value="ECO:0007669"/>
    <property type="project" value="UniProtKB-KW"/>
</dbReference>
<evidence type="ECO:0000256" key="4">
    <source>
        <dbReference type="ARBA" id="ARBA00022448"/>
    </source>
</evidence>
<dbReference type="InterPro" id="IPR011527">
    <property type="entry name" value="ABC1_TM_dom"/>
</dbReference>
<dbReference type="Gene3D" id="3.40.50.300">
    <property type="entry name" value="P-loop containing nucleotide triphosphate hydrolases"/>
    <property type="match status" value="2"/>
</dbReference>
<feature type="transmembrane region" description="Helical" evidence="13">
    <location>
        <begin position="616"/>
        <end position="640"/>
    </location>
</feature>
<dbReference type="GO" id="GO:0016020">
    <property type="term" value="C:membrane"/>
    <property type="evidence" value="ECO:0007669"/>
    <property type="project" value="UniProtKB-SubCell"/>
</dbReference>
<keyword evidence="16" id="KW-1185">Reference proteome</keyword>
<gene>
    <name evidence="17" type="primary">LOC116202087</name>
</gene>
<feature type="transmembrane region" description="Helical" evidence="13">
    <location>
        <begin position="1041"/>
        <end position="1066"/>
    </location>
</feature>
<feature type="transmembrane region" description="Helical" evidence="13">
    <location>
        <begin position="1230"/>
        <end position="1249"/>
    </location>
</feature>
<evidence type="ECO:0000256" key="13">
    <source>
        <dbReference type="SAM" id="Phobius"/>
    </source>
</evidence>
<feature type="transmembrane region" description="Helical" evidence="13">
    <location>
        <begin position="1116"/>
        <end position="1135"/>
    </location>
</feature>
<evidence type="ECO:0000259" key="15">
    <source>
        <dbReference type="PROSITE" id="PS50929"/>
    </source>
</evidence>
<feature type="transmembrane region" description="Helical" evidence="13">
    <location>
        <begin position="646"/>
        <end position="674"/>
    </location>
</feature>
<dbReference type="PANTHER" id="PTHR24223">
    <property type="entry name" value="ATP-BINDING CASSETTE SUB-FAMILY C"/>
    <property type="match status" value="1"/>
</dbReference>
<keyword evidence="11 13" id="KW-0472">Membrane</keyword>
<dbReference type="PROSITE" id="PS50893">
    <property type="entry name" value="ABC_TRANSPORTER_2"/>
    <property type="match status" value="2"/>
</dbReference>
<keyword evidence="8" id="KW-0067">ATP-binding</keyword>
<keyword evidence="10 13" id="KW-1133">Transmembrane helix</keyword>
<feature type="transmembrane region" description="Helical" evidence="13">
    <location>
        <begin position="179"/>
        <end position="199"/>
    </location>
</feature>
<keyword evidence="5 13" id="KW-0812">Transmembrane</keyword>
<feature type="transmembrane region" description="Helical" evidence="13">
    <location>
        <begin position="992"/>
        <end position="1013"/>
    </location>
</feature>
<feature type="domain" description="ABC transmembrane type-1" evidence="15">
    <location>
        <begin position="399"/>
        <end position="675"/>
    </location>
</feature>
<dbReference type="SMART" id="SM00382">
    <property type="entry name" value="AAA"/>
    <property type="match status" value="2"/>
</dbReference>
<dbReference type="InterPro" id="IPR003593">
    <property type="entry name" value="AAA+_ATPase"/>
</dbReference>
<evidence type="ECO:0000313" key="17">
    <source>
        <dbReference type="RefSeq" id="XP_031389467.1"/>
    </source>
</evidence>
<feature type="transmembrane region" description="Helical" evidence="13">
    <location>
        <begin position="138"/>
        <end position="158"/>
    </location>
</feature>
<comment type="subcellular location">
    <subcellularLocation>
        <location evidence="1">Membrane</location>
    </subcellularLocation>
</comment>
<dbReference type="Proteomes" id="UP000515151">
    <property type="component" value="Chromosome 3"/>
</dbReference>
<feature type="transmembrane region" description="Helical" evidence="13">
    <location>
        <begin position="239"/>
        <end position="257"/>
    </location>
</feature>
<dbReference type="PANTHER" id="PTHR24223:SF330">
    <property type="entry name" value="ATP-BINDING CASSETTE SUB-FAMILY C MEMBER 10"/>
    <property type="match status" value="1"/>
</dbReference>